<dbReference type="EMBL" id="CAMPGE010016869">
    <property type="protein sequence ID" value="CAI2375394.1"/>
    <property type="molecule type" value="Genomic_DNA"/>
</dbReference>
<gene>
    <name evidence="1" type="ORF">ECRASSUSDP1_LOCUS16756</name>
</gene>
<comment type="caution">
    <text evidence="1">The sequence shown here is derived from an EMBL/GenBank/DDBJ whole genome shotgun (WGS) entry which is preliminary data.</text>
</comment>
<name>A0AAD2CZE3_EUPCR</name>
<reference evidence="1" key="1">
    <citation type="submission" date="2023-07" db="EMBL/GenBank/DDBJ databases">
        <authorList>
            <consortium name="AG Swart"/>
            <person name="Singh M."/>
            <person name="Singh A."/>
            <person name="Seah K."/>
            <person name="Emmerich C."/>
        </authorList>
    </citation>
    <scope>NUCLEOTIDE SEQUENCE</scope>
    <source>
        <strain evidence="1">DP1</strain>
    </source>
</reference>
<organism evidence="1 2">
    <name type="scientific">Euplotes crassus</name>
    <dbReference type="NCBI Taxonomy" id="5936"/>
    <lineage>
        <taxon>Eukaryota</taxon>
        <taxon>Sar</taxon>
        <taxon>Alveolata</taxon>
        <taxon>Ciliophora</taxon>
        <taxon>Intramacronucleata</taxon>
        <taxon>Spirotrichea</taxon>
        <taxon>Hypotrichia</taxon>
        <taxon>Euplotida</taxon>
        <taxon>Euplotidae</taxon>
        <taxon>Moneuplotes</taxon>
    </lineage>
</organism>
<sequence length="339" mass="39544">MQNKNPSHRNIASLAISVLREKGTNEKLLTELSQDQGFQRFCNEWLAQRCQNERKTALQSDLDNLAVLKDQNKSQHPVISVKKLEKLRLFEKRINFRDSTLLSTMIREKKVQIYGGYSFEETQRELVVDKTDKYAIKFCKSLRKETFPAFENVNLTLPVKSSRAVKKFLTDSFPSHTKVIYLDNCRVRIGTKQSKVSRYFPELIRTLPKVTEKIYLNQFDISTEQLRTIFSSSRKTPFLEFNTCRLHIETIPDLTRPLSQCRIQTLSFDYCGHPRFSNWQDNQIEFENLVSALSQSSDLKKSLKDISFLDSCVPKKEFERIIEKYGINLMAVSPHLELP</sequence>
<protein>
    <submittedName>
        <fullName evidence="1">Uncharacterized protein</fullName>
    </submittedName>
</protein>
<evidence type="ECO:0000313" key="1">
    <source>
        <dbReference type="EMBL" id="CAI2375394.1"/>
    </source>
</evidence>
<proteinExistence type="predicted"/>
<dbReference type="AlphaFoldDB" id="A0AAD2CZE3"/>
<accession>A0AAD2CZE3</accession>
<dbReference type="Proteomes" id="UP001295684">
    <property type="component" value="Unassembled WGS sequence"/>
</dbReference>
<evidence type="ECO:0000313" key="2">
    <source>
        <dbReference type="Proteomes" id="UP001295684"/>
    </source>
</evidence>
<keyword evidence="2" id="KW-1185">Reference proteome</keyword>